<dbReference type="Gene3D" id="3.30.565.10">
    <property type="entry name" value="Histidine kinase-like ATPase, C-terminal domain"/>
    <property type="match status" value="1"/>
</dbReference>
<reference evidence="7" key="1">
    <citation type="journal article" date="2019" name="Int. J. Syst. Evol. Microbiol.">
        <title>The Global Catalogue of Microorganisms (GCM) 10K type strain sequencing project: providing services to taxonomists for standard genome sequencing and annotation.</title>
        <authorList>
            <consortium name="The Broad Institute Genomics Platform"/>
            <consortium name="The Broad Institute Genome Sequencing Center for Infectious Disease"/>
            <person name="Wu L."/>
            <person name="Ma J."/>
        </authorList>
    </citation>
    <scope>NUCLEOTIDE SEQUENCE [LARGE SCALE GENOMIC DNA]</scope>
    <source>
        <strain evidence="7">CCUG 57401</strain>
    </source>
</reference>
<gene>
    <name evidence="6" type="ORF">ACFPOE_17660</name>
</gene>
<dbReference type="RefSeq" id="WP_376851600.1">
    <property type="nucleotide sequence ID" value="NZ_JBHSMF010000009.1"/>
</dbReference>
<dbReference type="InterPro" id="IPR013656">
    <property type="entry name" value="PAS_4"/>
</dbReference>
<dbReference type="Pfam" id="PF08448">
    <property type="entry name" value="PAS_4"/>
    <property type="match status" value="1"/>
</dbReference>
<dbReference type="PANTHER" id="PTHR24421:SF59">
    <property type="entry name" value="OXYGEN SENSOR HISTIDINE KINASE NREB"/>
    <property type="match status" value="1"/>
</dbReference>
<accession>A0ABW0NHA4</accession>
<proteinExistence type="predicted"/>
<dbReference type="Pfam" id="PF07730">
    <property type="entry name" value="HisKA_3"/>
    <property type="match status" value="1"/>
</dbReference>
<dbReference type="SUPFAM" id="SSF55785">
    <property type="entry name" value="PYP-like sensor domain (PAS domain)"/>
    <property type="match status" value="2"/>
</dbReference>
<protein>
    <submittedName>
        <fullName evidence="6">PAS domain S-box protein</fullName>
    </submittedName>
</protein>
<evidence type="ECO:0000313" key="7">
    <source>
        <dbReference type="Proteomes" id="UP001596037"/>
    </source>
</evidence>
<evidence type="ECO:0000256" key="3">
    <source>
        <dbReference type="ARBA" id="ARBA00023012"/>
    </source>
</evidence>
<feature type="domain" description="PAS" evidence="5">
    <location>
        <begin position="12"/>
        <end position="77"/>
    </location>
</feature>
<feature type="domain" description="PAS" evidence="5">
    <location>
        <begin position="141"/>
        <end position="194"/>
    </location>
</feature>
<dbReference type="InterPro" id="IPR035965">
    <property type="entry name" value="PAS-like_dom_sf"/>
</dbReference>
<name>A0ABW0NHA4_9BURK</name>
<dbReference type="SUPFAM" id="SSF55874">
    <property type="entry name" value="ATPase domain of HSP90 chaperone/DNA topoisomerase II/histidine kinase"/>
    <property type="match status" value="1"/>
</dbReference>
<evidence type="ECO:0000259" key="5">
    <source>
        <dbReference type="PROSITE" id="PS50112"/>
    </source>
</evidence>
<keyword evidence="2" id="KW-0418">Kinase</keyword>
<dbReference type="EMBL" id="JBHSMF010000009">
    <property type="protein sequence ID" value="MFC5499376.1"/>
    <property type="molecule type" value="Genomic_DNA"/>
</dbReference>
<dbReference type="PANTHER" id="PTHR24421">
    <property type="entry name" value="NITRATE/NITRITE SENSOR PROTEIN NARX-RELATED"/>
    <property type="match status" value="1"/>
</dbReference>
<dbReference type="Gene3D" id="1.20.5.1930">
    <property type="match status" value="1"/>
</dbReference>
<dbReference type="Pfam" id="PF00989">
    <property type="entry name" value="PAS"/>
    <property type="match status" value="1"/>
</dbReference>
<organism evidence="6 7">
    <name type="scientific">Caenimonas terrae</name>
    <dbReference type="NCBI Taxonomy" id="696074"/>
    <lineage>
        <taxon>Bacteria</taxon>
        <taxon>Pseudomonadati</taxon>
        <taxon>Pseudomonadota</taxon>
        <taxon>Betaproteobacteria</taxon>
        <taxon>Burkholderiales</taxon>
        <taxon>Comamonadaceae</taxon>
        <taxon>Caenimonas</taxon>
    </lineage>
</organism>
<dbReference type="InterPro" id="IPR011712">
    <property type="entry name" value="Sig_transdc_His_kin_sub3_dim/P"/>
</dbReference>
<dbReference type="InterPro" id="IPR005467">
    <property type="entry name" value="His_kinase_dom"/>
</dbReference>
<dbReference type="CDD" id="cd00130">
    <property type="entry name" value="PAS"/>
    <property type="match status" value="2"/>
</dbReference>
<evidence type="ECO:0000313" key="6">
    <source>
        <dbReference type="EMBL" id="MFC5499376.1"/>
    </source>
</evidence>
<dbReference type="InterPro" id="IPR036890">
    <property type="entry name" value="HATPase_C_sf"/>
</dbReference>
<dbReference type="PROSITE" id="PS50109">
    <property type="entry name" value="HIS_KIN"/>
    <property type="match status" value="1"/>
</dbReference>
<dbReference type="PROSITE" id="PS50112">
    <property type="entry name" value="PAS"/>
    <property type="match status" value="2"/>
</dbReference>
<keyword evidence="1" id="KW-0808">Transferase</keyword>
<dbReference type="CDD" id="cd16917">
    <property type="entry name" value="HATPase_UhpB-NarQ-NarX-like"/>
    <property type="match status" value="1"/>
</dbReference>
<dbReference type="SMART" id="SM00091">
    <property type="entry name" value="PAS"/>
    <property type="match status" value="2"/>
</dbReference>
<evidence type="ECO:0000256" key="1">
    <source>
        <dbReference type="ARBA" id="ARBA00022679"/>
    </source>
</evidence>
<dbReference type="Gene3D" id="3.30.450.20">
    <property type="entry name" value="PAS domain"/>
    <property type="match status" value="2"/>
</dbReference>
<sequence length="482" mass="52075">MASQSSSFPDNSAALLAGLLDSAMDAIITTDTEQNIILYNRAAEKIFGWPASEVMGQPITKLIPKRFHRSHAEHVRRFGATGVTSRRMGGSAVVYGVRASGEEFRVDASISQLDTPQGKLYTVILRDVTERVNSEEQQARMAARLSGLLDSAMDGIITVDAAQHIVLYNRAAEKIFGWPAAAVLGQPMSRLLPERFRTSHAEHVRQFGATGVTSRRMGDGTVIYGRRAGGEEFPLDASISQLDTPEGKLYTVILRDVTERVRAQEDLAAFAAEASAIREQEKSRIARELHDELAQSLTALKMETSWVRDNFARAPEVASSKLAEMLGLLDGTVAATRRIAADLRPLLLDDLGLVPAIEWLAQNFAVRTGISCGLSLQDGLELDEPYATAVFRIVQESLANVAKHAGATQVEVSVARHAGEVVLAVQDNGDGFEPGAPRKPNSLGLVGLRERAQLLKGILQVASAPGQGTRVEARIPVLEQAA</sequence>
<dbReference type="Proteomes" id="UP001596037">
    <property type="component" value="Unassembled WGS sequence"/>
</dbReference>
<dbReference type="InterPro" id="IPR000014">
    <property type="entry name" value="PAS"/>
</dbReference>
<dbReference type="InterPro" id="IPR003594">
    <property type="entry name" value="HATPase_dom"/>
</dbReference>
<evidence type="ECO:0000259" key="4">
    <source>
        <dbReference type="PROSITE" id="PS50109"/>
    </source>
</evidence>
<dbReference type="NCBIfam" id="TIGR00229">
    <property type="entry name" value="sensory_box"/>
    <property type="match status" value="2"/>
</dbReference>
<keyword evidence="3" id="KW-0902">Two-component regulatory system</keyword>
<feature type="domain" description="Histidine kinase" evidence="4">
    <location>
        <begin position="392"/>
        <end position="479"/>
    </location>
</feature>
<keyword evidence="7" id="KW-1185">Reference proteome</keyword>
<dbReference type="InterPro" id="IPR050482">
    <property type="entry name" value="Sensor_HK_TwoCompSys"/>
</dbReference>
<evidence type="ECO:0000256" key="2">
    <source>
        <dbReference type="ARBA" id="ARBA00022777"/>
    </source>
</evidence>
<comment type="caution">
    <text evidence="6">The sequence shown here is derived from an EMBL/GenBank/DDBJ whole genome shotgun (WGS) entry which is preliminary data.</text>
</comment>
<dbReference type="Pfam" id="PF02518">
    <property type="entry name" value="HATPase_c"/>
    <property type="match status" value="1"/>
</dbReference>
<dbReference type="SMART" id="SM00387">
    <property type="entry name" value="HATPase_c"/>
    <property type="match status" value="1"/>
</dbReference>
<dbReference type="InterPro" id="IPR013767">
    <property type="entry name" value="PAS_fold"/>
</dbReference>